<proteinExistence type="predicted"/>
<gene>
    <name evidence="2" type="ORF">ONE63_001030</name>
</gene>
<keyword evidence="1" id="KW-0732">Signal</keyword>
<dbReference type="EMBL" id="JAPTSV010000010">
    <property type="protein sequence ID" value="KAJ1523137.1"/>
    <property type="molecule type" value="Genomic_DNA"/>
</dbReference>
<comment type="caution">
    <text evidence="2">The sequence shown here is derived from an EMBL/GenBank/DDBJ whole genome shotgun (WGS) entry which is preliminary data.</text>
</comment>
<dbReference type="PANTHER" id="PTHR31649">
    <property type="entry name" value="AGAP009604-PA"/>
    <property type="match status" value="1"/>
</dbReference>
<protein>
    <submittedName>
        <fullName evidence="2">Uncharacterized protein</fullName>
    </submittedName>
</protein>
<evidence type="ECO:0000256" key="1">
    <source>
        <dbReference type="SAM" id="SignalP"/>
    </source>
</evidence>
<dbReference type="AlphaFoldDB" id="A0AAV7XHN5"/>
<dbReference type="PANTHER" id="PTHR31649:SF10">
    <property type="entry name" value="IP19903P-RELATED"/>
    <property type="match status" value="1"/>
</dbReference>
<dbReference type="Pfam" id="PF11901">
    <property type="entry name" value="DM9"/>
    <property type="match status" value="1"/>
</dbReference>
<feature type="chain" id="PRO_5043653201" evidence="1">
    <location>
        <begin position="22"/>
        <end position="185"/>
    </location>
</feature>
<dbReference type="Proteomes" id="UP001075354">
    <property type="component" value="Chromosome 10"/>
</dbReference>
<keyword evidence="3" id="KW-1185">Reference proteome</keyword>
<evidence type="ECO:0000313" key="3">
    <source>
        <dbReference type="Proteomes" id="UP001075354"/>
    </source>
</evidence>
<sequence>MTLSRVAGLMAIYVCCFVCGAREDVRWELIPPRNASIPQGSLLGGYLDNNEWNYFLYVGRVFFYNNIIPAAVYSHDGRWQASFALDGTVRTGITGFEVAATDRSEFVRWVPAANGEVPQGAVQVGIAAGGSEVLYACRAYDDPQQGGVSVTVMAVGALRPTAKVCFTTIMGTLKKYPTYEVLVKS</sequence>
<dbReference type="InterPro" id="IPR006616">
    <property type="entry name" value="DM9_repeat"/>
</dbReference>
<organism evidence="2 3">
    <name type="scientific">Megalurothrips usitatus</name>
    <name type="common">bean blossom thrips</name>
    <dbReference type="NCBI Taxonomy" id="439358"/>
    <lineage>
        <taxon>Eukaryota</taxon>
        <taxon>Metazoa</taxon>
        <taxon>Ecdysozoa</taxon>
        <taxon>Arthropoda</taxon>
        <taxon>Hexapoda</taxon>
        <taxon>Insecta</taxon>
        <taxon>Pterygota</taxon>
        <taxon>Neoptera</taxon>
        <taxon>Paraneoptera</taxon>
        <taxon>Thysanoptera</taxon>
        <taxon>Terebrantia</taxon>
        <taxon>Thripoidea</taxon>
        <taxon>Thripidae</taxon>
        <taxon>Megalurothrips</taxon>
    </lineage>
</organism>
<evidence type="ECO:0000313" key="2">
    <source>
        <dbReference type="EMBL" id="KAJ1523137.1"/>
    </source>
</evidence>
<feature type="signal peptide" evidence="1">
    <location>
        <begin position="1"/>
        <end position="21"/>
    </location>
</feature>
<reference evidence="2" key="1">
    <citation type="submission" date="2022-12" db="EMBL/GenBank/DDBJ databases">
        <title>Chromosome-level genome assembly of the bean flower thrips Megalurothrips usitatus.</title>
        <authorList>
            <person name="Ma L."/>
            <person name="Liu Q."/>
            <person name="Li H."/>
            <person name="Cai W."/>
        </authorList>
    </citation>
    <scope>NUCLEOTIDE SEQUENCE</scope>
    <source>
        <strain evidence="2">Cailab_2022a</strain>
    </source>
</reference>
<accession>A0AAV7XHN5</accession>
<dbReference type="SMART" id="SM00696">
    <property type="entry name" value="DM9"/>
    <property type="match status" value="1"/>
</dbReference>
<name>A0AAV7XHN5_9NEOP</name>